<gene>
    <name evidence="5" type="ORF">JO379_006317</name>
</gene>
<dbReference type="PANTHER" id="PTHR10587:SF133">
    <property type="entry name" value="CHITIN DEACETYLASE 1-RELATED"/>
    <property type="match status" value="1"/>
</dbReference>
<evidence type="ECO:0000259" key="4">
    <source>
        <dbReference type="PROSITE" id="PS51677"/>
    </source>
</evidence>
<dbReference type="InterPro" id="IPR050248">
    <property type="entry name" value="Polysacc_deacetylase_ArnD"/>
</dbReference>
<evidence type="ECO:0000313" key="6">
    <source>
        <dbReference type="Proteomes" id="UP001519291"/>
    </source>
</evidence>
<keyword evidence="1" id="KW-0479">Metal-binding</keyword>
<dbReference type="GeneID" id="91573157"/>
<comment type="caution">
    <text evidence="5">The sequence shown here is derived from an EMBL/GenBank/DDBJ whole genome shotgun (WGS) entry which is preliminary data.</text>
</comment>
<keyword evidence="6" id="KW-1185">Reference proteome</keyword>
<feature type="chain" id="PRO_5046228792" evidence="3">
    <location>
        <begin position="29"/>
        <end position="261"/>
    </location>
</feature>
<reference evidence="5 6" key="1">
    <citation type="submission" date="2021-03" db="EMBL/GenBank/DDBJ databases">
        <title>Sequencing the genomes of 1000 actinobacteria strains.</title>
        <authorList>
            <person name="Klenk H.-P."/>
        </authorList>
    </citation>
    <scope>NUCLEOTIDE SEQUENCE [LARGE SCALE GENOMIC DNA]</scope>
    <source>
        <strain evidence="5 6">DSM 41480</strain>
    </source>
</reference>
<dbReference type="PANTHER" id="PTHR10587">
    <property type="entry name" value="GLYCOSYL TRANSFERASE-RELATED"/>
    <property type="match status" value="1"/>
</dbReference>
<dbReference type="CDD" id="cd10917">
    <property type="entry name" value="CE4_NodB_like_6s_7s"/>
    <property type="match status" value="1"/>
</dbReference>
<dbReference type="Gene3D" id="3.20.20.370">
    <property type="entry name" value="Glycoside hydrolase/deacetylase"/>
    <property type="match status" value="1"/>
</dbReference>
<dbReference type="Pfam" id="PF01522">
    <property type="entry name" value="Polysacc_deac_1"/>
    <property type="match status" value="1"/>
</dbReference>
<dbReference type="PROSITE" id="PS51677">
    <property type="entry name" value="NODB"/>
    <property type="match status" value="1"/>
</dbReference>
<proteinExistence type="predicted"/>
<keyword evidence="3" id="KW-0732">Signal</keyword>
<organism evidence="5 6">
    <name type="scientific">Streptomyces syringium</name>
    <dbReference type="NCBI Taxonomy" id="76729"/>
    <lineage>
        <taxon>Bacteria</taxon>
        <taxon>Bacillati</taxon>
        <taxon>Actinomycetota</taxon>
        <taxon>Actinomycetes</taxon>
        <taxon>Kitasatosporales</taxon>
        <taxon>Streptomycetaceae</taxon>
        <taxon>Streptomyces</taxon>
    </lineage>
</organism>
<evidence type="ECO:0000256" key="2">
    <source>
        <dbReference type="ARBA" id="ARBA00022801"/>
    </source>
</evidence>
<dbReference type="InterPro" id="IPR011330">
    <property type="entry name" value="Glyco_hydro/deAcase_b/a-brl"/>
</dbReference>
<protein>
    <submittedName>
        <fullName evidence="5">Peptidoglycan/xylan/chitin deacetylase (PgdA/CDA1 family)</fullName>
    </submittedName>
</protein>
<evidence type="ECO:0000256" key="1">
    <source>
        <dbReference type="ARBA" id="ARBA00022723"/>
    </source>
</evidence>
<sequence length="261" mass="27783">MNRLTTAAARILTALSATVALVVGPVGAPRGDVPPPHADRADPRPVRSLFGKEIRRIPTTRPVVALTFNAAWDGAGVDTVLEVLRRRHAPATFFLTGQFAERHPTAARAMAAEHGIGNHSYSHPQFGGLTHREVVEEVSGADRAIRQATGAVPLPFFRFPYSATSVRGITEVNALGFADIEFTADTNGYLGTAGGMTVRKAVDRALAALTPGEIVQLHVGSADGHEPVLDARALPRIIDAVRARGFEIVDLRTLLVGRGAR</sequence>
<feature type="signal peptide" evidence="3">
    <location>
        <begin position="1"/>
        <end position="28"/>
    </location>
</feature>
<feature type="domain" description="NodB homology" evidence="4">
    <location>
        <begin position="62"/>
        <end position="249"/>
    </location>
</feature>
<evidence type="ECO:0000313" key="5">
    <source>
        <dbReference type="EMBL" id="MBP2406848.1"/>
    </source>
</evidence>
<dbReference type="InterPro" id="IPR002509">
    <property type="entry name" value="NODB_dom"/>
</dbReference>
<dbReference type="RefSeq" id="WP_130880458.1">
    <property type="nucleotide sequence ID" value="NZ_JAGIOH010000001.1"/>
</dbReference>
<accession>A0ABS4YDH5</accession>
<evidence type="ECO:0000256" key="3">
    <source>
        <dbReference type="SAM" id="SignalP"/>
    </source>
</evidence>
<dbReference type="Proteomes" id="UP001519291">
    <property type="component" value="Unassembled WGS sequence"/>
</dbReference>
<keyword evidence="2" id="KW-0378">Hydrolase</keyword>
<name>A0ABS4YDH5_9ACTN</name>
<dbReference type="EMBL" id="JAGIOH010000001">
    <property type="protein sequence ID" value="MBP2406848.1"/>
    <property type="molecule type" value="Genomic_DNA"/>
</dbReference>
<dbReference type="SUPFAM" id="SSF88713">
    <property type="entry name" value="Glycoside hydrolase/deacetylase"/>
    <property type="match status" value="1"/>
</dbReference>